<dbReference type="GO" id="GO:0008610">
    <property type="term" value="P:lipid biosynthetic process"/>
    <property type="evidence" value="ECO:0007669"/>
    <property type="project" value="InterPro"/>
</dbReference>
<dbReference type="Proteomes" id="UP000468943">
    <property type="component" value="Unassembled WGS sequence"/>
</dbReference>
<dbReference type="GO" id="GO:0016491">
    <property type="term" value="F:oxidoreductase activity"/>
    <property type="evidence" value="ECO:0007669"/>
    <property type="project" value="InterPro"/>
</dbReference>
<gene>
    <name evidence="7" type="ORF">GRI36_06990</name>
</gene>
<feature type="transmembrane region" description="Helical" evidence="5">
    <location>
        <begin position="97"/>
        <end position="120"/>
    </location>
</feature>
<accession>A0A6I4SLL8</accession>
<dbReference type="InterPro" id="IPR006694">
    <property type="entry name" value="Fatty_acid_hydroxylase"/>
</dbReference>
<feature type="transmembrane region" description="Helical" evidence="5">
    <location>
        <begin position="67"/>
        <end position="85"/>
    </location>
</feature>
<dbReference type="Pfam" id="PF04116">
    <property type="entry name" value="FA_hydroxylase"/>
    <property type="match status" value="1"/>
</dbReference>
<evidence type="ECO:0000313" key="8">
    <source>
        <dbReference type="Proteomes" id="UP000468943"/>
    </source>
</evidence>
<comment type="caution">
    <text evidence="7">The sequence shown here is derived from an EMBL/GenBank/DDBJ whole genome shotgun (WGS) entry which is preliminary data.</text>
</comment>
<keyword evidence="8" id="KW-1185">Reference proteome</keyword>
<reference evidence="7 8" key="1">
    <citation type="submission" date="2019-12" db="EMBL/GenBank/DDBJ databases">
        <title>Genomic-based taxomic classification of the family Erythrobacteraceae.</title>
        <authorList>
            <person name="Xu L."/>
        </authorList>
    </citation>
    <scope>NUCLEOTIDE SEQUENCE [LARGE SCALE GENOMIC DNA]</scope>
    <source>
        <strain evidence="7 8">JCM 17802</strain>
    </source>
</reference>
<evidence type="ECO:0000259" key="6">
    <source>
        <dbReference type="Pfam" id="PF04116"/>
    </source>
</evidence>
<evidence type="ECO:0000256" key="2">
    <source>
        <dbReference type="ARBA" id="ARBA00022692"/>
    </source>
</evidence>
<sequence length="292" mass="33804">MTTPTETTFLDKVSDHIVTGITLDLTRYMVAASLMTVLLLVFKRWADNRRIQKRRAIRSDYIREFFSSMRTVVVFAITTITTLVLREYGYIEFKLEGASVALIAFQFAIMVLAHDAYFYWMHRALHHKRLYKATHLHHHKSRTPTPWTSYSFATAEAVTESIFMPIFLLAVSTLGVAYAGWAIFFFLWHMIFRNVMAHAGVELFPAGWTDSKWTDWISTTTHHDLHHSEFRHNYGFYFTFWDRWMGTEHPQYKARFNAVAKPTVMTRRFAAGGTAAILAGLMVWSVLPTGIA</sequence>
<dbReference type="OrthoDB" id="9770329at2"/>
<feature type="domain" description="Fatty acid hydroxylase" evidence="6">
    <location>
        <begin position="107"/>
        <end position="247"/>
    </location>
</feature>
<protein>
    <submittedName>
        <fullName evidence="7">Sterol desaturase family protein</fullName>
    </submittedName>
</protein>
<evidence type="ECO:0000256" key="5">
    <source>
        <dbReference type="SAM" id="Phobius"/>
    </source>
</evidence>
<evidence type="ECO:0000256" key="1">
    <source>
        <dbReference type="ARBA" id="ARBA00004370"/>
    </source>
</evidence>
<dbReference type="EMBL" id="WTYS01000001">
    <property type="protein sequence ID" value="MXO56625.1"/>
    <property type="molecule type" value="Genomic_DNA"/>
</dbReference>
<keyword evidence="2 5" id="KW-0812">Transmembrane</keyword>
<dbReference type="RefSeq" id="WP_160597804.1">
    <property type="nucleotide sequence ID" value="NZ_WTYS01000001.1"/>
</dbReference>
<comment type="subcellular location">
    <subcellularLocation>
        <location evidence="1">Membrane</location>
    </subcellularLocation>
</comment>
<feature type="transmembrane region" description="Helical" evidence="5">
    <location>
        <begin position="28"/>
        <end position="46"/>
    </location>
</feature>
<evidence type="ECO:0000256" key="4">
    <source>
        <dbReference type="ARBA" id="ARBA00023136"/>
    </source>
</evidence>
<evidence type="ECO:0000313" key="7">
    <source>
        <dbReference type="EMBL" id="MXO56625.1"/>
    </source>
</evidence>
<keyword evidence="3 5" id="KW-1133">Transmembrane helix</keyword>
<proteinExistence type="predicted"/>
<name>A0A6I4SLL8_9SPHN</name>
<feature type="transmembrane region" description="Helical" evidence="5">
    <location>
        <begin position="269"/>
        <end position="287"/>
    </location>
</feature>
<dbReference type="GO" id="GO:0016020">
    <property type="term" value="C:membrane"/>
    <property type="evidence" value="ECO:0007669"/>
    <property type="project" value="UniProtKB-SubCell"/>
</dbReference>
<dbReference type="InterPro" id="IPR050307">
    <property type="entry name" value="Sterol_Desaturase_Related"/>
</dbReference>
<keyword evidence="4 5" id="KW-0472">Membrane</keyword>
<dbReference type="PANTHER" id="PTHR11863">
    <property type="entry name" value="STEROL DESATURASE"/>
    <property type="match status" value="1"/>
</dbReference>
<dbReference type="GO" id="GO:0005506">
    <property type="term" value="F:iron ion binding"/>
    <property type="evidence" value="ECO:0007669"/>
    <property type="project" value="InterPro"/>
</dbReference>
<feature type="transmembrane region" description="Helical" evidence="5">
    <location>
        <begin position="166"/>
        <end position="188"/>
    </location>
</feature>
<evidence type="ECO:0000256" key="3">
    <source>
        <dbReference type="ARBA" id="ARBA00022989"/>
    </source>
</evidence>
<dbReference type="AlphaFoldDB" id="A0A6I4SLL8"/>
<organism evidence="7 8">
    <name type="scientific">Pontixanthobacter gangjinensis</name>
    <dbReference type="NCBI Taxonomy" id="1028742"/>
    <lineage>
        <taxon>Bacteria</taxon>
        <taxon>Pseudomonadati</taxon>
        <taxon>Pseudomonadota</taxon>
        <taxon>Alphaproteobacteria</taxon>
        <taxon>Sphingomonadales</taxon>
        <taxon>Erythrobacteraceae</taxon>
        <taxon>Pontixanthobacter</taxon>
    </lineage>
</organism>